<organism evidence="3 4">
    <name type="scientific">Colletotrichum higginsianum (strain IMI 349063)</name>
    <name type="common">Crucifer anthracnose fungus</name>
    <dbReference type="NCBI Taxonomy" id="759273"/>
    <lineage>
        <taxon>Eukaryota</taxon>
        <taxon>Fungi</taxon>
        <taxon>Dikarya</taxon>
        <taxon>Ascomycota</taxon>
        <taxon>Pezizomycotina</taxon>
        <taxon>Sordariomycetes</taxon>
        <taxon>Hypocreomycetidae</taxon>
        <taxon>Glomerellales</taxon>
        <taxon>Glomerellaceae</taxon>
        <taxon>Colletotrichum</taxon>
        <taxon>Colletotrichum destructivum species complex</taxon>
    </lineage>
</organism>
<evidence type="ECO:0000259" key="2">
    <source>
        <dbReference type="PROSITE" id="PS50879"/>
    </source>
</evidence>
<keyword evidence="3" id="KW-0808">Transferase</keyword>
<dbReference type="Pfam" id="PF00075">
    <property type="entry name" value="RNase_H"/>
    <property type="match status" value="1"/>
</dbReference>
<dbReference type="Proteomes" id="UP000007174">
    <property type="component" value="Unassembled WGS sequence"/>
</dbReference>
<dbReference type="STRING" id="759273.H1W4M6"/>
<dbReference type="AlphaFoldDB" id="H1W4M6"/>
<evidence type="ECO:0000256" key="1">
    <source>
        <dbReference type="SAM" id="MobiDB-lite"/>
    </source>
</evidence>
<dbReference type="PROSITE" id="PS50879">
    <property type="entry name" value="RNASE_H_1"/>
    <property type="match status" value="1"/>
</dbReference>
<dbReference type="Gene3D" id="3.30.420.10">
    <property type="entry name" value="Ribonuclease H-like superfamily/Ribonuclease H"/>
    <property type="match status" value="1"/>
</dbReference>
<dbReference type="HOGENOM" id="CLU_2139349_0_0_1"/>
<gene>
    <name evidence="3" type="ORF">CH063_04159</name>
</gene>
<proteinExistence type="predicted"/>
<accession>H1W4M6</accession>
<dbReference type="InterPro" id="IPR036397">
    <property type="entry name" value="RNaseH_sf"/>
</dbReference>
<feature type="domain" description="RNase H type-1" evidence="2">
    <location>
        <begin position="1"/>
        <end position="111"/>
    </location>
</feature>
<reference evidence="4" key="1">
    <citation type="journal article" date="2012" name="Nat. Genet.">
        <title>Lifestyle transitions in plant pathogenic Colletotrichum fungi deciphered by genome and transcriptome analyses.</title>
        <authorList>
            <person name="O'Connell R.J."/>
            <person name="Thon M.R."/>
            <person name="Hacquard S."/>
            <person name="Amyotte S.G."/>
            <person name="Kleemann J."/>
            <person name="Torres M.F."/>
            <person name="Damm U."/>
            <person name="Buiate E.A."/>
            <person name="Epstein L."/>
            <person name="Alkan N."/>
            <person name="Altmueller J."/>
            <person name="Alvarado-Balderrama L."/>
            <person name="Bauser C.A."/>
            <person name="Becker C."/>
            <person name="Birren B.W."/>
            <person name="Chen Z."/>
            <person name="Choi J."/>
            <person name="Crouch J.A."/>
            <person name="Duvick J.P."/>
            <person name="Farman M.A."/>
            <person name="Gan P."/>
            <person name="Heiman D."/>
            <person name="Henrissat B."/>
            <person name="Howard R.J."/>
            <person name="Kabbage M."/>
            <person name="Koch C."/>
            <person name="Kracher B."/>
            <person name="Kubo Y."/>
            <person name="Law A.D."/>
            <person name="Lebrun M.-H."/>
            <person name="Lee Y.-H."/>
            <person name="Miyara I."/>
            <person name="Moore N."/>
            <person name="Neumann U."/>
            <person name="Nordstroem K."/>
            <person name="Panaccione D.G."/>
            <person name="Panstruga R."/>
            <person name="Place M."/>
            <person name="Proctor R.H."/>
            <person name="Prusky D."/>
            <person name="Rech G."/>
            <person name="Reinhardt R."/>
            <person name="Rollins J.A."/>
            <person name="Rounsley S."/>
            <person name="Schardl C.L."/>
            <person name="Schwartz D.C."/>
            <person name="Shenoy N."/>
            <person name="Shirasu K."/>
            <person name="Sikhakolli U.R."/>
            <person name="Stueber K."/>
            <person name="Sukno S.A."/>
            <person name="Sweigard J.A."/>
            <person name="Takano Y."/>
            <person name="Takahara H."/>
            <person name="Trail F."/>
            <person name="van der Does H.C."/>
            <person name="Voll L.M."/>
            <person name="Will I."/>
            <person name="Young S."/>
            <person name="Zeng Q."/>
            <person name="Zhang J."/>
            <person name="Zhou S."/>
            <person name="Dickman M.B."/>
            <person name="Schulze-Lefert P."/>
            <person name="Ver Loren van Themaat E."/>
            <person name="Ma L.-J."/>
            <person name="Vaillancourt L.J."/>
        </authorList>
    </citation>
    <scope>NUCLEOTIDE SEQUENCE [LARGE SCALE GENOMIC DNA]</scope>
    <source>
        <strain evidence="4">IMI 349063</strain>
    </source>
</reference>
<dbReference type="SUPFAM" id="SSF53098">
    <property type="entry name" value="Ribonuclease H-like"/>
    <property type="match status" value="1"/>
</dbReference>
<keyword evidence="3" id="KW-0695">RNA-directed DNA polymerase</keyword>
<dbReference type="GO" id="GO:0003964">
    <property type="term" value="F:RNA-directed DNA polymerase activity"/>
    <property type="evidence" value="ECO:0007669"/>
    <property type="project" value="UniProtKB-KW"/>
</dbReference>
<dbReference type="GO" id="GO:0004523">
    <property type="term" value="F:RNA-DNA hybrid ribonuclease activity"/>
    <property type="evidence" value="ECO:0007669"/>
    <property type="project" value="InterPro"/>
</dbReference>
<keyword evidence="3" id="KW-0548">Nucleotidyltransferase</keyword>
<dbReference type="GO" id="GO:0003676">
    <property type="term" value="F:nucleic acid binding"/>
    <property type="evidence" value="ECO:0007669"/>
    <property type="project" value="InterPro"/>
</dbReference>
<dbReference type="EMBL" id="CACQ02009723">
    <property type="protein sequence ID" value="CCF47439.1"/>
    <property type="molecule type" value="Genomic_DNA"/>
</dbReference>
<name>H1W4M6_COLHI</name>
<dbReference type="InterPro" id="IPR012337">
    <property type="entry name" value="RNaseH-like_sf"/>
</dbReference>
<feature type="region of interest" description="Disordered" evidence="1">
    <location>
        <begin position="49"/>
        <end position="69"/>
    </location>
</feature>
<dbReference type="CDD" id="cd09276">
    <property type="entry name" value="Rnase_HI_RT_non_LTR"/>
    <property type="match status" value="1"/>
</dbReference>
<sequence>MVVFSDGSRATNGAVGYGFVIYRGSRSVAQGRGRLGLAEVFDAEVEAGAHMHRQHQRHPGYSGETPDSSQEAFLEIQEAVRMRDLQTHWAPGHQGIEGNEAADKLAKEETTLQ</sequence>
<evidence type="ECO:0000313" key="4">
    <source>
        <dbReference type="Proteomes" id="UP000007174"/>
    </source>
</evidence>
<feature type="non-terminal residue" evidence="3">
    <location>
        <position position="113"/>
    </location>
</feature>
<protein>
    <submittedName>
        <fullName evidence="3">Reverse transcriptase</fullName>
    </submittedName>
</protein>
<dbReference type="InterPro" id="IPR002156">
    <property type="entry name" value="RNaseH_domain"/>
</dbReference>
<feature type="region of interest" description="Disordered" evidence="1">
    <location>
        <begin position="90"/>
        <end position="113"/>
    </location>
</feature>
<evidence type="ECO:0000313" key="3">
    <source>
        <dbReference type="EMBL" id="CCF47439.1"/>
    </source>
</evidence>
<feature type="compositionally biased region" description="Basic and acidic residues" evidence="1">
    <location>
        <begin position="101"/>
        <end position="113"/>
    </location>
</feature>